<keyword evidence="3" id="KW-1185">Reference proteome</keyword>
<evidence type="ECO:0000313" key="3">
    <source>
        <dbReference type="Proteomes" id="UP000010809"/>
    </source>
</evidence>
<dbReference type="STRING" id="1255043.TVNIR_2410"/>
<dbReference type="InterPro" id="IPR027627">
    <property type="entry name" value="Glycosyltransferase_put"/>
</dbReference>
<dbReference type="HOGENOM" id="CLU_865465_0_0_6"/>
<sequence>MRIHLITPSPSPSRGGNWTTAARWARILRGLGHRVRVARTYRGEAADLMVALHAWRSADSIAGFADRHPSRPLVVALTGTDAYRFIHSHPEPTLRSLELADRLVGLHDRIGDVLPPEQIGKLRVIFQSAPPGLPRDPYRRGFRVCVAGHLREEKDPLRPALALRGLPTASRLRVDHYGGAHSPDWADAARAEMAANPRYRWHGEVPHHRLRRVFARSQLLVLPSRMEGGANVISEAVMAGLPVIASRIAGSVGLLGDDYPGYYPVADTGALRALLLRAESDKQFLQMLERACAACRPRFEPRREHRAWEALLRDIGCY</sequence>
<evidence type="ECO:0000313" key="2">
    <source>
        <dbReference type="EMBL" id="AGA34053.1"/>
    </source>
</evidence>
<accession>L0DYC7</accession>
<dbReference type="InterPro" id="IPR001296">
    <property type="entry name" value="Glyco_trans_1"/>
</dbReference>
<name>L0DYC7_THIND</name>
<dbReference type="eggNOG" id="COG0438">
    <property type="taxonomic scope" value="Bacteria"/>
</dbReference>
<dbReference type="GO" id="GO:0016757">
    <property type="term" value="F:glycosyltransferase activity"/>
    <property type="evidence" value="ECO:0007669"/>
    <property type="project" value="InterPro"/>
</dbReference>
<dbReference type="PATRIC" id="fig|1255043.3.peg.2431"/>
<dbReference type="Pfam" id="PF00534">
    <property type="entry name" value="Glycos_transf_1"/>
    <property type="match status" value="1"/>
</dbReference>
<dbReference type="NCBIfam" id="TIGR04348">
    <property type="entry name" value="selenoneine biosynthesis selenosugar synthase SenB"/>
    <property type="match status" value="1"/>
</dbReference>
<dbReference type="SUPFAM" id="SSF53756">
    <property type="entry name" value="UDP-Glycosyltransferase/glycogen phosphorylase"/>
    <property type="match status" value="1"/>
</dbReference>
<organism evidence="2 3">
    <name type="scientific">Thioalkalivibrio nitratireducens (strain DSM 14787 / UNIQEM 213 / ALEN2)</name>
    <dbReference type="NCBI Taxonomy" id="1255043"/>
    <lineage>
        <taxon>Bacteria</taxon>
        <taxon>Pseudomonadati</taxon>
        <taxon>Pseudomonadota</taxon>
        <taxon>Gammaproteobacteria</taxon>
        <taxon>Chromatiales</taxon>
        <taxon>Ectothiorhodospiraceae</taxon>
        <taxon>Thioalkalivibrio</taxon>
    </lineage>
</organism>
<dbReference type="CDD" id="cd03801">
    <property type="entry name" value="GT4_PimA-like"/>
    <property type="match status" value="1"/>
</dbReference>
<dbReference type="OrthoDB" id="8563324at2"/>
<dbReference type="Proteomes" id="UP000010809">
    <property type="component" value="Chromosome"/>
</dbReference>
<feature type="domain" description="Glycosyl transferase family 1" evidence="1">
    <location>
        <begin position="144"/>
        <end position="283"/>
    </location>
</feature>
<protein>
    <submittedName>
        <fullName evidence="2">Glycosyltransferase</fullName>
    </submittedName>
</protein>
<dbReference type="Gene3D" id="3.40.50.2000">
    <property type="entry name" value="Glycogen Phosphorylase B"/>
    <property type="match status" value="1"/>
</dbReference>
<dbReference type="KEGG" id="tni:TVNIR_2410"/>
<reference evidence="2" key="1">
    <citation type="submission" date="2015-12" db="EMBL/GenBank/DDBJ databases">
        <authorList>
            <person name="Tikhonova T.V."/>
            <person name="Pavlov A.R."/>
            <person name="Beletsky A.V."/>
            <person name="Mardanov A.V."/>
            <person name="Sorokin D.Y."/>
            <person name="Ravin N.V."/>
            <person name="Popov V.O."/>
        </authorList>
    </citation>
    <scope>NUCLEOTIDE SEQUENCE</scope>
    <source>
        <strain evidence="2">DSM 14787</strain>
    </source>
</reference>
<proteinExistence type="predicted"/>
<dbReference type="EMBL" id="CP003989">
    <property type="protein sequence ID" value="AGA34053.1"/>
    <property type="molecule type" value="Genomic_DNA"/>
</dbReference>
<evidence type="ECO:0000259" key="1">
    <source>
        <dbReference type="Pfam" id="PF00534"/>
    </source>
</evidence>
<gene>
    <name evidence="2" type="ordered locus">TVNIR_2410</name>
</gene>
<dbReference type="AlphaFoldDB" id="L0DYC7"/>
<dbReference type="RefSeq" id="WP_015259171.1">
    <property type="nucleotide sequence ID" value="NC_019902.2"/>
</dbReference>